<dbReference type="InterPro" id="IPR032675">
    <property type="entry name" value="LRR_dom_sf"/>
</dbReference>
<comment type="caution">
    <text evidence="10">The sequence shown here is derived from an EMBL/GenBank/DDBJ whole genome shotgun (WGS) entry which is preliminary data.</text>
</comment>
<dbReference type="InterPro" id="IPR001611">
    <property type="entry name" value="Leu-rich_rpt"/>
</dbReference>
<feature type="compositionally biased region" description="Polar residues" evidence="6">
    <location>
        <begin position="617"/>
        <end position="626"/>
    </location>
</feature>
<keyword evidence="7" id="KW-0472">Membrane</keyword>
<dbReference type="SUPFAM" id="SSF52058">
    <property type="entry name" value="L domain-like"/>
    <property type="match status" value="1"/>
</dbReference>
<proteinExistence type="predicted"/>
<dbReference type="InterPro" id="IPR000483">
    <property type="entry name" value="Cys-rich_flank_reg_C"/>
</dbReference>
<dbReference type="SUPFAM" id="SSF48726">
    <property type="entry name" value="Immunoglobulin"/>
    <property type="match status" value="1"/>
</dbReference>
<dbReference type="EMBL" id="CAXITT010000033">
    <property type="protein sequence ID" value="CAL1528450.1"/>
    <property type="molecule type" value="Genomic_DNA"/>
</dbReference>
<dbReference type="Gene3D" id="2.60.40.10">
    <property type="entry name" value="Immunoglobulins"/>
    <property type="match status" value="1"/>
</dbReference>
<keyword evidence="3" id="KW-0677">Repeat</keyword>
<dbReference type="InterPro" id="IPR036179">
    <property type="entry name" value="Ig-like_dom_sf"/>
</dbReference>
<evidence type="ECO:0000256" key="5">
    <source>
        <dbReference type="ARBA" id="ARBA00023180"/>
    </source>
</evidence>
<feature type="chain" id="PRO_5043371078" description="Ig-like domain-containing protein" evidence="8">
    <location>
        <begin position="33"/>
        <end position="776"/>
    </location>
</feature>
<keyword evidence="4" id="KW-1015">Disulfide bond</keyword>
<feature type="compositionally biased region" description="Basic and acidic residues" evidence="6">
    <location>
        <begin position="472"/>
        <end position="486"/>
    </location>
</feature>
<dbReference type="InterPro" id="IPR013098">
    <property type="entry name" value="Ig_I-set"/>
</dbReference>
<keyword evidence="7" id="KW-0812">Transmembrane</keyword>
<dbReference type="SMART" id="SM00082">
    <property type="entry name" value="LRRCT"/>
    <property type="match status" value="1"/>
</dbReference>
<accession>A0AAV2H4C2</accession>
<feature type="signal peptide" evidence="8">
    <location>
        <begin position="1"/>
        <end position="32"/>
    </location>
</feature>
<evidence type="ECO:0000256" key="8">
    <source>
        <dbReference type="SAM" id="SignalP"/>
    </source>
</evidence>
<dbReference type="SMART" id="SM00409">
    <property type="entry name" value="IG"/>
    <property type="match status" value="1"/>
</dbReference>
<dbReference type="InterPro" id="IPR007110">
    <property type="entry name" value="Ig-like_dom"/>
</dbReference>
<dbReference type="SMART" id="SM00369">
    <property type="entry name" value="LRR_TYP"/>
    <property type="match status" value="4"/>
</dbReference>
<evidence type="ECO:0000313" key="10">
    <source>
        <dbReference type="EMBL" id="CAL1528450.1"/>
    </source>
</evidence>
<dbReference type="Gene3D" id="3.80.10.10">
    <property type="entry name" value="Ribonuclease Inhibitor"/>
    <property type="match status" value="2"/>
</dbReference>
<evidence type="ECO:0000256" key="4">
    <source>
        <dbReference type="ARBA" id="ARBA00023157"/>
    </source>
</evidence>
<feature type="compositionally biased region" description="Low complexity" evidence="6">
    <location>
        <begin position="487"/>
        <end position="497"/>
    </location>
</feature>
<evidence type="ECO:0000256" key="7">
    <source>
        <dbReference type="SAM" id="Phobius"/>
    </source>
</evidence>
<feature type="region of interest" description="Disordered" evidence="6">
    <location>
        <begin position="460"/>
        <end position="567"/>
    </location>
</feature>
<dbReference type="CDD" id="cd00096">
    <property type="entry name" value="Ig"/>
    <property type="match status" value="1"/>
</dbReference>
<evidence type="ECO:0000256" key="2">
    <source>
        <dbReference type="ARBA" id="ARBA00022729"/>
    </source>
</evidence>
<dbReference type="InterPro" id="IPR003591">
    <property type="entry name" value="Leu-rich_rpt_typical-subtyp"/>
</dbReference>
<dbReference type="Proteomes" id="UP001497497">
    <property type="component" value="Unassembled WGS sequence"/>
</dbReference>
<keyword evidence="2 8" id="KW-0732">Signal</keyword>
<feature type="compositionally biased region" description="Polar residues" evidence="6">
    <location>
        <begin position="517"/>
        <end position="530"/>
    </location>
</feature>
<keyword evidence="5" id="KW-0325">Glycoprotein</keyword>
<gene>
    <name evidence="10" type="ORF">GSLYS_00002620001</name>
</gene>
<feature type="region of interest" description="Disordered" evidence="6">
    <location>
        <begin position="617"/>
        <end position="642"/>
    </location>
</feature>
<dbReference type="Pfam" id="PF07679">
    <property type="entry name" value="I-set"/>
    <property type="match status" value="1"/>
</dbReference>
<dbReference type="InterPro" id="IPR003599">
    <property type="entry name" value="Ig_sub"/>
</dbReference>
<dbReference type="InterPro" id="IPR013783">
    <property type="entry name" value="Ig-like_fold"/>
</dbReference>
<evidence type="ECO:0000256" key="3">
    <source>
        <dbReference type="ARBA" id="ARBA00022737"/>
    </source>
</evidence>
<dbReference type="PANTHER" id="PTHR24366">
    <property type="entry name" value="IG(IMMUNOGLOBULIN) AND LRR(LEUCINE RICH REPEAT) DOMAINS"/>
    <property type="match status" value="1"/>
</dbReference>
<protein>
    <recommendedName>
        <fullName evidence="9">Ig-like domain-containing protein</fullName>
    </recommendedName>
</protein>
<organism evidence="10 11">
    <name type="scientific">Lymnaea stagnalis</name>
    <name type="common">Great pond snail</name>
    <name type="synonym">Helix stagnalis</name>
    <dbReference type="NCBI Taxonomy" id="6523"/>
    <lineage>
        <taxon>Eukaryota</taxon>
        <taxon>Metazoa</taxon>
        <taxon>Spiralia</taxon>
        <taxon>Lophotrochozoa</taxon>
        <taxon>Mollusca</taxon>
        <taxon>Gastropoda</taxon>
        <taxon>Heterobranchia</taxon>
        <taxon>Euthyneura</taxon>
        <taxon>Panpulmonata</taxon>
        <taxon>Hygrophila</taxon>
        <taxon>Lymnaeoidea</taxon>
        <taxon>Lymnaeidae</taxon>
        <taxon>Lymnaea</taxon>
    </lineage>
</organism>
<evidence type="ECO:0000256" key="1">
    <source>
        <dbReference type="ARBA" id="ARBA00022614"/>
    </source>
</evidence>
<keyword evidence="7" id="KW-1133">Transmembrane helix</keyword>
<reference evidence="10 11" key="1">
    <citation type="submission" date="2024-04" db="EMBL/GenBank/DDBJ databases">
        <authorList>
            <consortium name="Genoscope - CEA"/>
            <person name="William W."/>
        </authorList>
    </citation>
    <scope>NUCLEOTIDE SEQUENCE [LARGE SCALE GENOMIC DNA]</scope>
</reference>
<sequence>MRVAGGPHTARPALSLVLGFVSLALVVTGSLSVTGSDMRCTYGDTHTFANCSNLMLEHVPWSLHKSIQSLDLSGNHFPTLKNISFISYGYISYLCLRNNSIKTVQANAFDSLDYLNNLDLSNNLLQHIPSSALNVVAKSLLQLILSGNRIQVLTKDVFAKLSKLQLLDLNGNSISRIDYGAMAGLGSLQMFKLRYNQLSSLPSDAFNASKQSLKQVHLYDNRWTCDCNMRWLRQWMNETSEEVWMAPGYYIRCDSPSIVKDKDLASLPMDELACEVMMKSSSATQDWAKGDNATLMCKYTSVPDVEAKWLRNNDLIDVSKDVHKYTVASSNTSSRGEKIQVSELKIFNFQYADIARYECFVQNILGAKKTEYKLTLQGIAFDSVSLVPPSATTGNAGVDTRSIVIAVAVVCGIILFIVIGILIFCTVNRVQRRKQEKQEIIRANIKQHFINSEVMSNGDISGLNDTKQSSKSMEDKLDGNIDDDRSTSNNTNDSNTTAVKRPLDLDDTTEPMFIFQQPGSPFNNGNTYVSFGSELTDPGDFPSQPPQYPQGPDPRYESSHTGSATPLLERYTPSVFDSDEPVEDYAQYPVYDSLTNSLQHPHSQGDGIYGGSARIGSASSYASTPNRHGDNSKRLSSFHYPPSVNGSMPRAIGSTRSVMALAPRYSDFSSDSSPRPDLHRQTPNPLDYREYRDYRDMRYPMTTPPPHRMTQATPKSMSVGNLGYTPVAAGPRKPPRLFQSREYMELTPHESNVEYITSPEAQQYSQSYGITPGTPV</sequence>
<keyword evidence="1" id="KW-0433">Leucine-rich repeat</keyword>
<dbReference type="AlphaFoldDB" id="A0AAV2H4C2"/>
<dbReference type="SMART" id="SM00408">
    <property type="entry name" value="IGc2"/>
    <property type="match status" value="1"/>
</dbReference>
<name>A0AAV2H4C2_LYMST</name>
<evidence type="ECO:0000256" key="6">
    <source>
        <dbReference type="SAM" id="MobiDB-lite"/>
    </source>
</evidence>
<feature type="region of interest" description="Disordered" evidence="6">
    <location>
        <begin position="665"/>
        <end position="685"/>
    </location>
</feature>
<feature type="compositionally biased region" description="Pro residues" evidence="6">
    <location>
        <begin position="543"/>
        <end position="552"/>
    </location>
</feature>
<feature type="domain" description="Ig-like" evidence="9">
    <location>
        <begin position="256"/>
        <end position="375"/>
    </location>
</feature>
<keyword evidence="11" id="KW-1185">Reference proteome</keyword>
<dbReference type="Pfam" id="PF13855">
    <property type="entry name" value="LRR_8"/>
    <property type="match status" value="2"/>
</dbReference>
<dbReference type="PROSITE" id="PS51450">
    <property type="entry name" value="LRR"/>
    <property type="match status" value="1"/>
</dbReference>
<dbReference type="PROSITE" id="PS50835">
    <property type="entry name" value="IG_LIKE"/>
    <property type="match status" value="1"/>
</dbReference>
<feature type="compositionally biased region" description="Polar residues" evidence="6">
    <location>
        <begin position="460"/>
        <end position="471"/>
    </location>
</feature>
<evidence type="ECO:0000313" key="11">
    <source>
        <dbReference type="Proteomes" id="UP001497497"/>
    </source>
</evidence>
<dbReference type="InterPro" id="IPR003598">
    <property type="entry name" value="Ig_sub2"/>
</dbReference>
<evidence type="ECO:0000259" key="9">
    <source>
        <dbReference type="PROSITE" id="PS50835"/>
    </source>
</evidence>
<dbReference type="PANTHER" id="PTHR24366:SF96">
    <property type="entry name" value="LEUCINE RICH REPEAT CONTAINING 53"/>
    <property type="match status" value="1"/>
</dbReference>
<feature type="transmembrane region" description="Helical" evidence="7">
    <location>
        <begin position="403"/>
        <end position="427"/>
    </location>
</feature>